<reference evidence="4 5" key="1">
    <citation type="submission" date="2019-02" db="EMBL/GenBank/DDBJ databases">
        <title>Genome sequencing of the rare red list fungi Bondarzewia mesenterica.</title>
        <authorList>
            <person name="Buettner E."/>
            <person name="Kellner H."/>
        </authorList>
    </citation>
    <scope>NUCLEOTIDE SEQUENCE [LARGE SCALE GENOMIC DNA]</scope>
    <source>
        <strain evidence="4 5">DSM 108281</strain>
    </source>
</reference>
<dbReference type="InterPro" id="IPR001214">
    <property type="entry name" value="SET_dom"/>
</dbReference>
<dbReference type="InterPro" id="IPR046341">
    <property type="entry name" value="SET_dom_sf"/>
</dbReference>
<keyword evidence="1" id="KW-0805">Transcription regulation</keyword>
<dbReference type="Proteomes" id="UP000310158">
    <property type="component" value="Unassembled WGS sequence"/>
</dbReference>
<dbReference type="PANTHER" id="PTHR45747:SF4">
    <property type="entry name" value="HISTONE-LYSINE N-METHYLTRANSFERASE E(Z)"/>
    <property type="match status" value="1"/>
</dbReference>
<keyword evidence="2" id="KW-0804">Transcription</keyword>
<accession>A0A4S4M559</accession>
<dbReference type="Gene3D" id="2.170.270.10">
    <property type="entry name" value="SET domain"/>
    <property type="match status" value="1"/>
</dbReference>
<sequence length="140" mass="15744">MQRGDQVGIDIKRSTRGLGAFANRTIAKGDYIGEYIGELYTIDDVPRDDENRHRGLNYTFGIDVENGYFIDGMRVGNETRYLNHPEKEKSANAEAQILLVNGDQRIGIFASHLTREGKELTLDYGEGYWKGHTNGGDEDT</sequence>
<organism evidence="4 5">
    <name type="scientific">Bondarzewia mesenterica</name>
    <dbReference type="NCBI Taxonomy" id="1095465"/>
    <lineage>
        <taxon>Eukaryota</taxon>
        <taxon>Fungi</taxon>
        <taxon>Dikarya</taxon>
        <taxon>Basidiomycota</taxon>
        <taxon>Agaricomycotina</taxon>
        <taxon>Agaricomycetes</taxon>
        <taxon>Russulales</taxon>
        <taxon>Bondarzewiaceae</taxon>
        <taxon>Bondarzewia</taxon>
    </lineage>
</organism>
<dbReference type="EMBL" id="SGPL01000024">
    <property type="protein sequence ID" value="THH20312.1"/>
    <property type="molecule type" value="Genomic_DNA"/>
</dbReference>
<comment type="caution">
    <text evidence="4">The sequence shown here is derived from an EMBL/GenBank/DDBJ whole genome shotgun (WGS) entry which is preliminary data.</text>
</comment>
<dbReference type="GO" id="GO:0003682">
    <property type="term" value="F:chromatin binding"/>
    <property type="evidence" value="ECO:0007669"/>
    <property type="project" value="TreeGrafter"/>
</dbReference>
<evidence type="ECO:0000259" key="3">
    <source>
        <dbReference type="PROSITE" id="PS50280"/>
    </source>
</evidence>
<protein>
    <recommendedName>
        <fullName evidence="3">SET domain-containing protein</fullName>
    </recommendedName>
</protein>
<keyword evidence="5" id="KW-1185">Reference proteome</keyword>
<dbReference type="SMART" id="SM00317">
    <property type="entry name" value="SET"/>
    <property type="match status" value="1"/>
</dbReference>
<dbReference type="Pfam" id="PF00856">
    <property type="entry name" value="SET"/>
    <property type="match status" value="1"/>
</dbReference>
<dbReference type="PROSITE" id="PS50280">
    <property type="entry name" value="SET"/>
    <property type="match status" value="1"/>
</dbReference>
<dbReference type="InterPro" id="IPR045318">
    <property type="entry name" value="EZH1/2-like"/>
</dbReference>
<evidence type="ECO:0000313" key="4">
    <source>
        <dbReference type="EMBL" id="THH20312.1"/>
    </source>
</evidence>
<dbReference type="AlphaFoldDB" id="A0A4S4M559"/>
<dbReference type="SUPFAM" id="SSF82199">
    <property type="entry name" value="SET domain"/>
    <property type="match status" value="1"/>
</dbReference>
<proteinExistence type="predicted"/>
<gene>
    <name evidence="4" type="ORF">EW146_g1017</name>
</gene>
<evidence type="ECO:0000256" key="2">
    <source>
        <dbReference type="ARBA" id="ARBA00023163"/>
    </source>
</evidence>
<evidence type="ECO:0000256" key="1">
    <source>
        <dbReference type="ARBA" id="ARBA00023015"/>
    </source>
</evidence>
<dbReference type="GO" id="GO:0046976">
    <property type="term" value="F:histone H3K27 methyltransferase activity"/>
    <property type="evidence" value="ECO:0007669"/>
    <property type="project" value="TreeGrafter"/>
</dbReference>
<feature type="domain" description="SET" evidence="3">
    <location>
        <begin position="7"/>
        <end position="125"/>
    </location>
</feature>
<evidence type="ECO:0000313" key="5">
    <source>
        <dbReference type="Proteomes" id="UP000310158"/>
    </source>
</evidence>
<dbReference type="PANTHER" id="PTHR45747">
    <property type="entry name" value="HISTONE-LYSINE N-METHYLTRANSFERASE E(Z)"/>
    <property type="match status" value="1"/>
</dbReference>
<dbReference type="GO" id="GO:0005634">
    <property type="term" value="C:nucleus"/>
    <property type="evidence" value="ECO:0007669"/>
    <property type="project" value="TreeGrafter"/>
</dbReference>
<name>A0A4S4M559_9AGAM</name>
<dbReference type="GO" id="GO:0031507">
    <property type="term" value="P:heterochromatin formation"/>
    <property type="evidence" value="ECO:0007669"/>
    <property type="project" value="TreeGrafter"/>
</dbReference>
<dbReference type="OrthoDB" id="3261336at2759"/>